<dbReference type="AlphaFoldDB" id="A0A3B0UIN0"/>
<dbReference type="PANTHER" id="PTHR10151:SF120">
    <property type="entry name" value="BIS(5'-ADENOSYL)-TRIPHOSPHATASE"/>
    <property type="match status" value="1"/>
</dbReference>
<dbReference type="Pfam" id="PF01663">
    <property type="entry name" value="Phosphodiest"/>
    <property type="match status" value="1"/>
</dbReference>
<dbReference type="GO" id="GO:0016787">
    <property type="term" value="F:hydrolase activity"/>
    <property type="evidence" value="ECO:0007669"/>
    <property type="project" value="UniProtKB-ARBA"/>
</dbReference>
<dbReference type="EMBL" id="UOEU01000120">
    <property type="protein sequence ID" value="VAW30961.1"/>
    <property type="molecule type" value="Genomic_DNA"/>
</dbReference>
<dbReference type="PANTHER" id="PTHR10151">
    <property type="entry name" value="ECTONUCLEOTIDE PYROPHOSPHATASE/PHOSPHODIESTERASE"/>
    <property type="match status" value="1"/>
</dbReference>
<dbReference type="SUPFAM" id="SSF53649">
    <property type="entry name" value="Alkaline phosphatase-like"/>
    <property type="match status" value="1"/>
</dbReference>
<proteinExistence type="predicted"/>
<evidence type="ECO:0000313" key="1">
    <source>
        <dbReference type="EMBL" id="VAW30961.1"/>
    </source>
</evidence>
<dbReference type="Gene3D" id="3.40.720.10">
    <property type="entry name" value="Alkaline Phosphatase, subunit A"/>
    <property type="match status" value="1"/>
</dbReference>
<reference evidence="1" key="1">
    <citation type="submission" date="2018-06" db="EMBL/GenBank/DDBJ databases">
        <authorList>
            <person name="Zhirakovskaya E."/>
        </authorList>
    </citation>
    <scope>NUCLEOTIDE SEQUENCE</scope>
</reference>
<dbReference type="InterPro" id="IPR002591">
    <property type="entry name" value="Phosphodiest/P_Trfase"/>
</dbReference>
<feature type="non-terminal residue" evidence="1">
    <location>
        <position position="366"/>
    </location>
</feature>
<gene>
    <name evidence="1" type="ORF">MNBD_CHLOROFLEXI01-3489</name>
</gene>
<dbReference type="InterPro" id="IPR017850">
    <property type="entry name" value="Alkaline_phosphatase_core_sf"/>
</dbReference>
<name>A0A3B0UIN0_9ZZZZ</name>
<sequence length="366" mass="39990">MIGVLMNWDAVEGLNLPVPAEFALPDYGGGSIANVPATVAKMLDVPFAGLPALPDALWWPLGDSIKRVVLLTLDGFGWNLFQARQDLVTAVTHRATITNQLTSIFPSTTVAALSSLWTGVAPAQHGMVGLHLFFPEYAVSAGMLDFSPLFFKMKDALVEAGLEPEKFLQQPGMAEQLAAGGVPTYAFKGAEIVDSALSQMHGRGVADSFGSYAFAEMLVQMREFLDEKAGERLFINAYWPSIDTLSHVHTWQGTAVSAELRAIFYQLQTEFFEALTDAARKDTAFFIVADHGQALTPVSHHIFLSDHPQLEKMLFMRPTGEPRVLYLYVKHGCRTAVIDYINTKLAHAMTAVLTQDALQAGLFAPD</sequence>
<protein>
    <recommendedName>
        <fullName evidence="2">Alkaline phosphodiesterase I / Nucleotide pyrophosphatase</fullName>
    </recommendedName>
</protein>
<accession>A0A3B0UIN0</accession>
<evidence type="ECO:0008006" key="2">
    <source>
        <dbReference type="Google" id="ProtNLM"/>
    </source>
</evidence>
<organism evidence="1">
    <name type="scientific">hydrothermal vent metagenome</name>
    <dbReference type="NCBI Taxonomy" id="652676"/>
    <lineage>
        <taxon>unclassified sequences</taxon>
        <taxon>metagenomes</taxon>
        <taxon>ecological metagenomes</taxon>
    </lineage>
</organism>